<evidence type="ECO:0000256" key="6">
    <source>
        <dbReference type="ARBA" id="ARBA00022692"/>
    </source>
</evidence>
<evidence type="ECO:0000256" key="9">
    <source>
        <dbReference type="ARBA" id="ARBA00023136"/>
    </source>
</evidence>
<evidence type="ECO:0000256" key="7">
    <source>
        <dbReference type="ARBA" id="ARBA00022779"/>
    </source>
</evidence>
<dbReference type="Proteomes" id="UP000886111">
    <property type="component" value="Unassembled WGS sequence"/>
</dbReference>
<comment type="similarity">
    <text evidence="3 10">Belongs to the FliL family.</text>
</comment>
<protein>
    <recommendedName>
        <fullName evidence="10">Flagellar protein FliL</fullName>
    </recommendedName>
</protein>
<dbReference type="AlphaFoldDB" id="A0A7V5H262"/>
<evidence type="ECO:0000313" key="11">
    <source>
        <dbReference type="EMBL" id="HHE54501.1"/>
    </source>
</evidence>
<proteinExistence type="inferred from homology"/>
<dbReference type="PANTHER" id="PTHR35091">
    <property type="entry name" value="FLAGELLAR PROTEIN FLIL"/>
    <property type="match status" value="1"/>
</dbReference>
<reference evidence="11" key="1">
    <citation type="journal article" date="2020" name="mSystems">
        <title>Genome- and Community-Level Interaction Insights into Carbon Utilization and Element Cycling Functions of Hydrothermarchaeota in Hydrothermal Sediment.</title>
        <authorList>
            <person name="Zhou Z."/>
            <person name="Liu Y."/>
            <person name="Xu W."/>
            <person name="Pan J."/>
            <person name="Luo Z.H."/>
            <person name="Li M."/>
        </authorList>
    </citation>
    <scope>NUCLEOTIDE SEQUENCE [LARGE SCALE GENOMIC DNA]</scope>
    <source>
        <strain evidence="11">HyVt-76</strain>
    </source>
</reference>
<accession>A0A7V5H262</accession>
<dbReference type="GO" id="GO:0005886">
    <property type="term" value="C:plasma membrane"/>
    <property type="evidence" value="ECO:0007669"/>
    <property type="project" value="UniProtKB-SubCell"/>
</dbReference>
<dbReference type="Pfam" id="PF03748">
    <property type="entry name" value="FliL"/>
    <property type="match status" value="1"/>
</dbReference>
<dbReference type="EMBL" id="DRTD01000138">
    <property type="protein sequence ID" value="HHE54501.1"/>
    <property type="molecule type" value="Genomic_DNA"/>
</dbReference>
<dbReference type="GO" id="GO:0071978">
    <property type="term" value="P:bacterial-type flagellum-dependent swarming motility"/>
    <property type="evidence" value="ECO:0007669"/>
    <property type="project" value="TreeGrafter"/>
</dbReference>
<feature type="transmembrane region" description="Helical" evidence="10">
    <location>
        <begin position="15"/>
        <end position="37"/>
    </location>
</feature>
<comment type="caution">
    <text evidence="11">The sequence shown here is derived from an EMBL/GenBank/DDBJ whole genome shotgun (WGS) entry which is preliminary data.</text>
</comment>
<keyword evidence="11" id="KW-0282">Flagellum</keyword>
<evidence type="ECO:0000256" key="8">
    <source>
        <dbReference type="ARBA" id="ARBA00022989"/>
    </source>
</evidence>
<keyword evidence="9 10" id="KW-0472">Membrane</keyword>
<dbReference type="InterPro" id="IPR005503">
    <property type="entry name" value="FliL"/>
</dbReference>
<evidence type="ECO:0000256" key="5">
    <source>
        <dbReference type="ARBA" id="ARBA00022500"/>
    </source>
</evidence>
<keyword evidence="5 10" id="KW-0145">Chemotaxis</keyword>
<comment type="subcellular location">
    <subcellularLocation>
        <location evidence="2">Cell membrane</location>
        <topology evidence="2">Single-pass membrane protein</topology>
    </subcellularLocation>
</comment>
<dbReference type="GO" id="GO:0006935">
    <property type="term" value="P:chemotaxis"/>
    <property type="evidence" value="ECO:0007669"/>
    <property type="project" value="UniProtKB-KW"/>
</dbReference>
<keyword evidence="11" id="KW-0969">Cilium</keyword>
<evidence type="ECO:0000256" key="3">
    <source>
        <dbReference type="ARBA" id="ARBA00008281"/>
    </source>
</evidence>
<dbReference type="PANTHER" id="PTHR35091:SF2">
    <property type="entry name" value="FLAGELLAR PROTEIN FLIL"/>
    <property type="match status" value="1"/>
</dbReference>
<sequence length="161" mass="18405">MAEEKAPEAKNPTKWGLIISLFFVQILLAVVLVYFLILPRLSPASSNNSTKEEIAKTESKEPGILVTIDNLTINPKGSYGRRYAVFEVALEVPDEDAKKEIEKFKPKIVDSYILYLRSKTIEELTVKLDIELMKKEMIDQVNKILGKPLVQNLYFTRFVLE</sequence>
<keyword evidence="6 10" id="KW-0812">Transmembrane</keyword>
<evidence type="ECO:0000256" key="10">
    <source>
        <dbReference type="RuleBase" id="RU364125"/>
    </source>
</evidence>
<keyword evidence="4 10" id="KW-1003">Cell membrane</keyword>
<organism evidence="11">
    <name type="scientific">Caldithrix abyssi</name>
    <dbReference type="NCBI Taxonomy" id="187145"/>
    <lineage>
        <taxon>Bacteria</taxon>
        <taxon>Pseudomonadati</taxon>
        <taxon>Calditrichota</taxon>
        <taxon>Calditrichia</taxon>
        <taxon>Calditrichales</taxon>
        <taxon>Calditrichaceae</taxon>
        <taxon>Caldithrix</taxon>
    </lineage>
</organism>
<evidence type="ECO:0000256" key="1">
    <source>
        <dbReference type="ARBA" id="ARBA00002254"/>
    </source>
</evidence>
<comment type="function">
    <text evidence="1 10">Controls the rotational direction of flagella during chemotaxis.</text>
</comment>
<dbReference type="GO" id="GO:0009425">
    <property type="term" value="C:bacterial-type flagellum basal body"/>
    <property type="evidence" value="ECO:0007669"/>
    <property type="project" value="InterPro"/>
</dbReference>
<keyword evidence="8 10" id="KW-1133">Transmembrane helix</keyword>
<evidence type="ECO:0000256" key="4">
    <source>
        <dbReference type="ARBA" id="ARBA00022475"/>
    </source>
</evidence>
<evidence type="ECO:0000256" key="2">
    <source>
        <dbReference type="ARBA" id="ARBA00004162"/>
    </source>
</evidence>
<keyword evidence="11" id="KW-0966">Cell projection</keyword>
<name>A0A7V5H262_CALAY</name>
<gene>
    <name evidence="11" type="ORF">ENL21_01875</name>
</gene>
<keyword evidence="7 10" id="KW-0283">Flagellar rotation</keyword>